<protein>
    <submittedName>
        <fullName evidence="1">DUF6400 family protein</fullName>
    </submittedName>
</protein>
<evidence type="ECO:0000313" key="1">
    <source>
        <dbReference type="EMBL" id="MFC4608537.1"/>
    </source>
</evidence>
<dbReference type="Proteomes" id="UP001595993">
    <property type="component" value="Unassembled WGS sequence"/>
</dbReference>
<dbReference type="RefSeq" id="WP_215090918.1">
    <property type="nucleotide sequence ID" value="NZ_JBHSFE010000010.1"/>
</dbReference>
<name>A0ABV9G3M3_9ACTN</name>
<organism evidence="1 2">
    <name type="scientific">Streptomyces maoxianensis</name>
    <dbReference type="NCBI Taxonomy" id="1459942"/>
    <lineage>
        <taxon>Bacteria</taxon>
        <taxon>Bacillati</taxon>
        <taxon>Actinomycetota</taxon>
        <taxon>Actinomycetes</taxon>
        <taxon>Kitasatosporales</taxon>
        <taxon>Streptomycetaceae</taxon>
        <taxon>Streptomyces</taxon>
    </lineage>
</organism>
<keyword evidence="2" id="KW-1185">Reference proteome</keyword>
<dbReference type="InterPro" id="IPR045649">
    <property type="entry name" value="DUF6400"/>
</dbReference>
<reference evidence="2" key="1">
    <citation type="journal article" date="2019" name="Int. J. Syst. Evol. Microbiol.">
        <title>The Global Catalogue of Microorganisms (GCM) 10K type strain sequencing project: providing services to taxonomists for standard genome sequencing and annotation.</title>
        <authorList>
            <consortium name="The Broad Institute Genomics Platform"/>
            <consortium name="The Broad Institute Genome Sequencing Center for Infectious Disease"/>
            <person name="Wu L."/>
            <person name="Ma J."/>
        </authorList>
    </citation>
    <scope>NUCLEOTIDE SEQUENCE [LARGE SCALE GENOMIC DNA]</scope>
    <source>
        <strain evidence="2">CGMCC 4.7139</strain>
    </source>
</reference>
<evidence type="ECO:0000313" key="2">
    <source>
        <dbReference type="Proteomes" id="UP001595993"/>
    </source>
</evidence>
<sequence>MIHDPTPDHHEFEIDLARDEVRRRAAVLEAVGDDWDPVAVLEGEQEAYHLLYSNLDAQQQETYDRLVAAGVLPGREGEGHAAD</sequence>
<accession>A0ABV9G3M3</accession>
<dbReference type="EMBL" id="JBHSFE010000010">
    <property type="protein sequence ID" value="MFC4608537.1"/>
    <property type="molecule type" value="Genomic_DNA"/>
</dbReference>
<proteinExistence type="predicted"/>
<comment type="caution">
    <text evidence="1">The sequence shown here is derived from an EMBL/GenBank/DDBJ whole genome shotgun (WGS) entry which is preliminary data.</text>
</comment>
<dbReference type="Pfam" id="PF19938">
    <property type="entry name" value="DUF6400"/>
    <property type="match status" value="1"/>
</dbReference>
<gene>
    <name evidence="1" type="ORF">ACFO9E_12010</name>
</gene>